<evidence type="ECO:0000313" key="2">
    <source>
        <dbReference type="EMBL" id="MXQ88322.1"/>
    </source>
</evidence>
<protein>
    <submittedName>
        <fullName evidence="2">Uncharacterized protein</fullName>
    </submittedName>
</protein>
<sequence>MLGLTIPMNSSCHFLCLGGVWKFIARLVVTDMQPKGDKRSAVYKVSTPCAAVAQLAVWYPDPPCLDLRSGKQGDQSELHDWEDIGKNAKHRNLFIVLNIIVLCISKCVALAIRHYPKQSFTTVADTPENLRLKQQSELQSQLYSSHLLILHHLMLCSDPPVILLISHNKRFLMYVKVKYKRDFEESKGRGFSIVTDTPELQRLKRTQEQISNIFLYLLGHIYSEHILITEENLDILPDTFVESPDVTVINNLPHNYHFNGFLELCQLKKKKNKVQIPDSVFDLQEEIYQCAWLCPGDMDILRQGAAVSLLMEGLEKVEMVEGGRRLQFCYFCSSPAVLSDFDKDMPGVIGSVS</sequence>
<organism evidence="2 3">
    <name type="scientific">Bos mutus</name>
    <name type="common">wild yak</name>
    <dbReference type="NCBI Taxonomy" id="72004"/>
    <lineage>
        <taxon>Eukaryota</taxon>
        <taxon>Metazoa</taxon>
        <taxon>Chordata</taxon>
        <taxon>Craniata</taxon>
        <taxon>Vertebrata</taxon>
        <taxon>Euteleostomi</taxon>
        <taxon>Mammalia</taxon>
        <taxon>Eutheria</taxon>
        <taxon>Laurasiatheria</taxon>
        <taxon>Artiodactyla</taxon>
        <taxon>Ruminantia</taxon>
        <taxon>Pecora</taxon>
        <taxon>Bovidae</taxon>
        <taxon>Bovinae</taxon>
        <taxon>Bos</taxon>
    </lineage>
</organism>
<dbReference type="EMBL" id="VBQZ03000045">
    <property type="protein sequence ID" value="MXQ88322.1"/>
    <property type="molecule type" value="Genomic_DNA"/>
</dbReference>
<evidence type="ECO:0000313" key="3">
    <source>
        <dbReference type="Proteomes" id="UP000322234"/>
    </source>
</evidence>
<name>A0A6B0RFY3_9CETA</name>
<dbReference type="PANTHER" id="PTHR46218:SF3">
    <property type="entry name" value="NEBULETTE"/>
    <property type="match status" value="1"/>
</dbReference>
<dbReference type="GO" id="GO:0005925">
    <property type="term" value="C:focal adhesion"/>
    <property type="evidence" value="ECO:0007669"/>
    <property type="project" value="TreeGrafter"/>
</dbReference>
<dbReference type="AlphaFoldDB" id="A0A6B0RFY3"/>
<keyword evidence="1" id="KW-0677">Repeat</keyword>
<gene>
    <name evidence="2" type="ORF">E5288_WYG021407</name>
</gene>
<dbReference type="GO" id="GO:0051015">
    <property type="term" value="F:actin filament binding"/>
    <property type="evidence" value="ECO:0007669"/>
    <property type="project" value="TreeGrafter"/>
</dbReference>
<evidence type="ECO:0000256" key="1">
    <source>
        <dbReference type="ARBA" id="ARBA00022737"/>
    </source>
</evidence>
<keyword evidence="3" id="KW-1185">Reference proteome</keyword>
<dbReference type="InterPro" id="IPR051759">
    <property type="entry name" value="LIM-SH3_domain_protein"/>
</dbReference>
<reference evidence="2" key="1">
    <citation type="submission" date="2019-10" db="EMBL/GenBank/DDBJ databases">
        <title>The sequence and de novo assembly of the wild yak genome.</title>
        <authorList>
            <person name="Liu Y."/>
        </authorList>
    </citation>
    <scope>NUCLEOTIDE SEQUENCE [LARGE SCALE GENOMIC DNA]</scope>
    <source>
        <strain evidence="2">WY2019</strain>
    </source>
</reference>
<dbReference type="PANTHER" id="PTHR46218">
    <property type="entry name" value="LASP"/>
    <property type="match status" value="1"/>
</dbReference>
<accession>A0A6B0RFY3</accession>
<dbReference type="Proteomes" id="UP000322234">
    <property type="component" value="Unassembled WGS sequence"/>
</dbReference>
<comment type="caution">
    <text evidence="2">The sequence shown here is derived from an EMBL/GenBank/DDBJ whole genome shotgun (WGS) entry which is preliminary data.</text>
</comment>
<proteinExistence type="predicted"/>